<dbReference type="InterPro" id="IPR013520">
    <property type="entry name" value="Ribonucl_H"/>
</dbReference>
<keyword evidence="11 17" id="KW-0460">Magnesium</keyword>
<dbReference type="GO" id="GO:0045004">
    <property type="term" value="P:DNA replication proofreading"/>
    <property type="evidence" value="ECO:0007669"/>
    <property type="project" value="TreeGrafter"/>
</dbReference>
<dbReference type="EC" id="2.7.7.7" evidence="2 18"/>
<keyword evidence="8 17" id="KW-0479">Metal-binding</keyword>
<dbReference type="NCBIfam" id="NF004316">
    <property type="entry name" value="PRK05711.1"/>
    <property type="match status" value="1"/>
</dbReference>
<evidence type="ECO:0000256" key="7">
    <source>
        <dbReference type="ARBA" id="ARBA00022722"/>
    </source>
</evidence>
<accession>A5EY86</accession>
<comment type="subunit">
    <text evidence="18">DNA polymerase III contains a core (composed of alpha, epsilon and theta chains) that associates with a tau subunit. This core dimerizes to form the POLIII' complex. PolIII' associates with the gamma complex (composed of gamma, delta, delta', psi and chi chains) and with the beta chain to form the complete DNA polymerase III complex.</text>
</comment>
<keyword evidence="21" id="KW-1185">Reference proteome</keyword>
<proteinExistence type="predicted"/>
<feature type="binding site" evidence="16">
    <location>
        <position position="165"/>
    </location>
    <ligand>
        <name>substrate</name>
    </ligand>
</feature>
<dbReference type="KEGG" id="dno:DNO_0906"/>
<keyword evidence="7 18" id="KW-0540">Nuclease</keyword>
<comment type="cofactor">
    <cofactor evidence="17">
        <name>Mg(2+)</name>
        <dbReference type="ChEBI" id="CHEBI:18420"/>
    </cofactor>
    <cofactor evidence="17">
        <name>Mn(2+)</name>
        <dbReference type="ChEBI" id="CHEBI:29035"/>
    </cofactor>
    <text evidence="17">Binds 2 divalent metal cations. Magnesium or manganese.</text>
</comment>
<feature type="domain" description="Exonuclease" evidence="19">
    <location>
        <begin position="4"/>
        <end position="182"/>
    </location>
</feature>
<evidence type="ECO:0000256" key="18">
    <source>
        <dbReference type="RuleBase" id="RU364087"/>
    </source>
</evidence>
<comment type="cofactor">
    <cofactor evidence="1 18">
        <name>Mn(2+)</name>
        <dbReference type="ChEBI" id="CHEBI:29035"/>
    </cofactor>
</comment>
<dbReference type="GO" id="GO:0046872">
    <property type="term" value="F:metal ion binding"/>
    <property type="evidence" value="ECO:0007669"/>
    <property type="project" value="UniProtKB-KW"/>
</dbReference>
<sequence>MSFRSVIFDTETTGMNFESDNKAEGHRIIEIGCVELIDRVPTEHYFHCYLNPEQPVDPQAFKVHGISDEFLADKPFFKDVLPEFEAYLASADELVAHNIAFDRQFIDRELQLAGCDYRLGDKFTLVDSLKIAREKFAGARNNLDALCKRFGVDNTGRELHGALLDAQLLAEVYLKLTGGQSDLSFAHPMMASARRAEQKTAATFAKTPCAWLPVDVPEAERALHEKILKQLKE</sequence>
<reference evidence="20 21" key="1">
    <citation type="journal article" date="2007" name="Nat. Biotechnol.">
        <title>Genome sequence and identification of candidate vaccine antigens from the animal pathogen Dichelobacter nodosus.</title>
        <authorList>
            <person name="Myers G.S."/>
            <person name="Parker D."/>
            <person name="Al-Hasani K."/>
            <person name="Kennan R.M."/>
            <person name="Seemann T."/>
            <person name="Ren Q."/>
            <person name="Badger J.H."/>
            <person name="Selengut J.D."/>
            <person name="Deboy R.T."/>
            <person name="Tettelin H."/>
            <person name="Boyce J.D."/>
            <person name="McCarl V.P."/>
            <person name="Han X."/>
            <person name="Nelson W.C."/>
            <person name="Madupu R."/>
            <person name="Mohamoud Y."/>
            <person name="Holley T."/>
            <person name="Fedorova N."/>
            <person name="Khouri H."/>
            <person name="Bottomley S.P."/>
            <person name="Whittington R.J."/>
            <person name="Adler B."/>
            <person name="Songer J.G."/>
            <person name="Rood J.I."/>
            <person name="Paulsen I.T."/>
        </authorList>
    </citation>
    <scope>NUCLEOTIDE SEQUENCE [LARGE SCALE GENOMIC DNA]</scope>
    <source>
        <strain evidence="20 21">VCS1703A</strain>
    </source>
</reference>
<feature type="binding site" evidence="16">
    <location>
        <position position="11"/>
    </location>
    <ligand>
        <name>substrate</name>
    </ligand>
</feature>
<dbReference type="EMBL" id="CP000513">
    <property type="protein sequence ID" value="ABQ14016.1"/>
    <property type="molecule type" value="Genomic_DNA"/>
</dbReference>
<evidence type="ECO:0000313" key="21">
    <source>
        <dbReference type="Proteomes" id="UP000000248"/>
    </source>
</evidence>
<evidence type="ECO:0000256" key="12">
    <source>
        <dbReference type="ARBA" id="ARBA00022932"/>
    </source>
</evidence>
<dbReference type="GO" id="GO:0003677">
    <property type="term" value="F:DNA binding"/>
    <property type="evidence" value="ECO:0007669"/>
    <property type="project" value="InterPro"/>
</dbReference>
<evidence type="ECO:0000256" key="15">
    <source>
        <dbReference type="PIRSR" id="PIRSR606309-1"/>
    </source>
</evidence>
<keyword evidence="10 18" id="KW-0269">Exonuclease</keyword>
<evidence type="ECO:0000256" key="13">
    <source>
        <dbReference type="ARBA" id="ARBA00023211"/>
    </source>
</evidence>
<evidence type="ECO:0000256" key="8">
    <source>
        <dbReference type="ARBA" id="ARBA00022723"/>
    </source>
</evidence>
<feature type="binding site" evidence="16">
    <location>
        <position position="9"/>
    </location>
    <ligand>
        <name>substrate</name>
    </ligand>
</feature>
<dbReference type="GO" id="GO:0003887">
    <property type="term" value="F:DNA-directed DNA polymerase activity"/>
    <property type="evidence" value="ECO:0007669"/>
    <property type="project" value="UniProtKB-KW"/>
</dbReference>
<keyword evidence="13 17" id="KW-0464">Manganese</keyword>
<comment type="catalytic activity">
    <reaction evidence="14 18">
        <text>DNA(n) + a 2'-deoxyribonucleoside 5'-triphosphate = DNA(n+1) + diphosphate</text>
        <dbReference type="Rhea" id="RHEA:22508"/>
        <dbReference type="Rhea" id="RHEA-COMP:17339"/>
        <dbReference type="Rhea" id="RHEA-COMP:17340"/>
        <dbReference type="ChEBI" id="CHEBI:33019"/>
        <dbReference type="ChEBI" id="CHEBI:61560"/>
        <dbReference type="ChEBI" id="CHEBI:173112"/>
        <dbReference type="EC" id="2.7.7.7"/>
    </reaction>
</comment>
<keyword evidence="12 18" id="KW-0239">DNA-directed DNA polymerase</keyword>
<dbReference type="OrthoDB" id="9804290at2"/>
<dbReference type="NCBIfam" id="TIGR00573">
    <property type="entry name" value="dnaq"/>
    <property type="match status" value="1"/>
</dbReference>
<evidence type="ECO:0000256" key="6">
    <source>
        <dbReference type="ARBA" id="ARBA00022705"/>
    </source>
</evidence>
<dbReference type="PANTHER" id="PTHR30231">
    <property type="entry name" value="DNA POLYMERASE III SUBUNIT EPSILON"/>
    <property type="match status" value="1"/>
</dbReference>
<evidence type="ECO:0000256" key="17">
    <source>
        <dbReference type="PIRSR" id="PIRSR606309-3"/>
    </source>
</evidence>
<dbReference type="Gene3D" id="3.30.420.10">
    <property type="entry name" value="Ribonuclease H-like superfamily/Ribonuclease H"/>
    <property type="match status" value="1"/>
</dbReference>
<dbReference type="NCBIfam" id="TIGR01406">
    <property type="entry name" value="dnaQ_proteo"/>
    <property type="match status" value="1"/>
</dbReference>
<keyword evidence="6 18" id="KW-0235">DNA replication</keyword>
<dbReference type="GO" id="GO:0005829">
    <property type="term" value="C:cytosol"/>
    <property type="evidence" value="ECO:0007669"/>
    <property type="project" value="TreeGrafter"/>
</dbReference>
<keyword evidence="4 18" id="KW-0808">Transferase</keyword>
<dbReference type="FunFam" id="3.30.420.10:FF:000012">
    <property type="entry name" value="DNA polymerase III subunit epsilon"/>
    <property type="match status" value="1"/>
</dbReference>
<dbReference type="eggNOG" id="COG0847">
    <property type="taxonomic scope" value="Bacteria"/>
</dbReference>
<dbReference type="STRING" id="246195.DNO_0906"/>
<dbReference type="CDD" id="cd06131">
    <property type="entry name" value="DNA_pol_III_epsilon_Ecoli_like"/>
    <property type="match status" value="1"/>
</dbReference>
<feature type="binding site" evidence="17">
    <location>
        <position position="11"/>
    </location>
    <ligand>
        <name>a divalent metal cation</name>
        <dbReference type="ChEBI" id="CHEBI:60240"/>
        <label>1</label>
        <note>catalytic</note>
    </ligand>
</feature>
<evidence type="ECO:0000256" key="10">
    <source>
        <dbReference type="ARBA" id="ARBA00022839"/>
    </source>
</evidence>
<evidence type="ECO:0000256" key="3">
    <source>
        <dbReference type="ARBA" id="ARBA00020352"/>
    </source>
</evidence>
<dbReference type="InterPro" id="IPR036397">
    <property type="entry name" value="RNaseH_sf"/>
</dbReference>
<feature type="active site" description="Proton acceptor" evidence="15">
    <location>
        <position position="160"/>
    </location>
</feature>
<protein>
    <recommendedName>
        <fullName evidence="3 18">DNA polymerase III subunit epsilon</fullName>
        <ecNumber evidence="2 18">2.7.7.7</ecNumber>
    </recommendedName>
</protein>
<dbReference type="InterPro" id="IPR006054">
    <property type="entry name" value="DnaQ"/>
</dbReference>
<feature type="binding site" evidence="17">
    <location>
        <position position="9"/>
    </location>
    <ligand>
        <name>a divalent metal cation</name>
        <dbReference type="ChEBI" id="CHEBI:60240"/>
        <label>1</label>
        <note>catalytic</note>
    </ligand>
</feature>
<dbReference type="SUPFAM" id="SSF53098">
    <property type="entry name" value="Ribonuclease H-like"/>
    <property type="match status" value="1"/>
</dbReference>
<dbReference type="InterPro" id="IPR006309">
    <property type="entry name" value="DnaQ_proteo"/>
</dbReference>
<evidence type="ECO:0000256" key="4">
    <source>
        <dbReference type="ARBA" id="ARBA00022679"/>
    </source>
</evidence>
<evidence type="ECO:0000256" key="2">
    <source>
        <dbReference type="ARBA" id="ARBA00012417"/>
    </source>
</evidence>
<evidence type="ECO:0000256" key="1">
    <source>
        <dbReference type="ARBA" id="ARBA00001936"/>
    </source>
</evidence>
<evidence type="ECO:0000256" key="11">
    <source>
        <dbReference type="ARBA" id="ARBA00022842"/>
    </source>
</evidence>
<dbReference type="GO" id="GO:0008408">
    <property type="term" value="F:3'-5' exonuclease activity"/>
    <property type="evidence" value="ECO:0007669"/>
    <property type="project" value="TreeGrafter"/>
</dbReference>
<evidence type="ECO:0000256" key="5">
    <source>
        <dbReference type="ARBA" id="ARBA00022695"/>
    </source>
</evidence>
<feature type="binding site" evidence="16">
    <location>
        <position position="64"/>
    </location>
    <ligand>
        <name>substrate</name>
    </ligand>
</feature>
<organism evidence="20 21">
    <name type="scientific">Dichelobacter nodosus (strain VCS1703A)</name>
    <dbReference type="NCBI Taxonomy" id="246195"/>
    <lineage>
        <taxon>Bacteria</taxon>
        <taxon>Pseudomonadati</taxon>
        <taxon>Pseudomonadota</taxon>
        <taxon>Gammaproteobacteria</taxon>
        <taxon>Cardiobacteriales</taxon>
        <taxon>Cardiobacteriaceae</taxon>
        <taxon>Dichelobacter</taxon>
    </lineage>
</organism>
<name>A5EY86_DICNV</name>
<dbReference type="Proteomes" id="UP000000248">
    <property type="component" value="Chromosome"/>
</dbReference>
<evidence type="ECO:0000259" key="19">
    <source>
        <dbReference type="SMART" id="SM00479"/>
    </source>
</evidence>
<keyword evidence="9 18" id="KW-0378">Hydrolase</keyword>
<gene>
    <name evidence="18 20" type="primary">dnaQ</name>
    <name evidence="20" type="ordered locus">DNO_0906</name>
</gene>
<dbReference type="InterPro" id="IPR012337">
    <property type="entry name" value="RNaseH-like_sf"/>
</dbReference>
<dbReference type="PANTHER" id="PTHR30231:SF41">
    <property type="entry name" value="DNA POLYMERASE III SUBUNIT EPSILON"/>
    <property type="match status" value="1"/>
</dbReference>
<dbReference type="SMART" id="SM00479">
    <property type="entry name" value="EXOIII"/>
    <property type="match status" value="1"/>
</dbReference>
<feature type="binding site" evidence="17">
    <location>
        <position position="165"/>
    </location>
    <ligand>
        <name>a divalent metal cation</name>
        <dbReference type="ChEBI" id="CHEBI:60240"/>
        <label>1</label>
        <note>catalytic</note>
    </ligand>
</feature>
<keyword evidence="5 18" id="KW-0548">Nucleotidyltransferase</keyword>
<comment type="function">
    <text evidence="18">DNA polymerase III is a complex, multichain enzyme responsible for most of the replicative synthesis in bacteria. The epsilon subunit contain the editing function and is a proofreading 3'-5' exonuclease.</text>
</comment>
<evidence type="ECO:0000256" key="16">
    <source>
        <dbReference type="PIRSR" id="PIRSR606309-2"/>
    </source>
</evidence>
<evidence type="ECO:0000313" key="20">
    <source>
        <dbReference type="EMBL" id="ABQ14016.1"/>
    </source>
</evidence>
<dbReference type="Pfam" id="PF00929">
    <property type="entry name" value="RNase_T"/>
    <property type="match status" value="1"/>
</dbReference>
<dbReference type="AlphaFoldDB" id="A5EY86"/>
<evidence type="ECO:0000256" key="9">
    <source>
        <dbReference type="ARBA" id="ARBA00022801"/>
    </source>
</evidence>
<evidence type="ECO:0000256" key="14">
    <source>
        <dbReference type="ARBA" id="ARBA00049244"/>
    </source>
</evidence>
<dbReference type="RefSeq" id="WP_012031222.1">
    <property type="nucleotide sequence ID" value="NC_009446.1"/>
</dbReference>
<dbReference type="HOGENOM" id="CLU_047806_2_1_6"/>